<comment type="subcellular location">
    <subcellularLocation>
        <location evidence="1">Membrane</location>
        <topology evidence="1">Multi-pass membrane protein</topology>
    </subcellularLocation>
</comment>
<proteinExistence type="inferred from homology"/>
<keyword evidence="5 9" id="KW-0812">Transmembrane</keyword>
<reference evidence="10 11" key="1">
    <citation type="submission" date="2021-01" db="EMBL/GenBank/DDBJ databases">
        <title>Genomic Encyclopedia of Type Strains, Phase IV (KMG-IV): sequencing the most valuable type-strain genomes for metagenomic binning, comparative biology and taxonomic classification.</title>
        <authorList>
            <person name="Goeker M."/>
        </authorList>
    </citation>
    <scope>NUCLEOTIDE SEQUENCE [LARGE SCALE GENOMIC DNA]</scope>
    <source>
        <strain evidence="10 11">DSM 28236</strain>
    </source>
</reference>
<feature type="transmembrane region" description="Helical" evidence="9">
    <location>
        <begin position="375"/>
        <end position="398"/>
    </location>
</feature>
<dbReference type="NCBIfam" id="TIGR00912">
    <property type="entry name" value="2A0309"/>
    <property type="match status" value="1"/>
</dbReference>
<accession>A0ABS2PWP3</accession>
<dbReference type="EMBL" id="JAFBER010000001">
    <property type="protein sequence ID" value="MBM7643879.1"/>
    <property type="molecule type" value="Genomic_DNA"/>
</dbReference>
<evidence type="ECO:0000256" key="4">
    <source>
        <dbReference type="ARBA" id="ARBA00022544"/>
    </source>
</evidence>
<evidence type="ECO:0000256" key="1">
    <source>
        <dbReference type="ARBA" id="ARBA00004141"/>
    </source>
</evidence>
<evidence type="ECO:0000256" key="8">
    <source>
        <dbReference type="SAM" id="MobiDB-lite"/>
    </source>
</evidence>
<keyword evidence="4" id="KW-0309">Germination</keyword>
<sequence>MTNQKQNQKQNQNQTSQASQNRQLKNNLASKDVISPYQSMILISSTQIATGMLTMPRLASSTAHETAWLPVLIGTLISLIAVFIITTLTLRFPNYTFIDFIPTVLFGSNKKRLYKIVSIIFILPYLAMWMGFVIISSRIFSELIRIAIFPHTPVIVILIALMLGVLFMIWFELEVIARFNETVFPIMLISLIIIVAISWQNAELTNLLPLFHFNWKEVLKTSCFNIFYSFEGFSIIFLTMAYTRKDKKSKIYAANLSGAAITGLLYTSLVTVTIAVFGYELVQNEMWPTYDLAKTATIPGAVIERLDPAFISIWVAAIFTTVGNSYYFTCFSIIQWFNFKNPNKARRWLGICAFPIVIYVTLMSENIFTFNRWEIIIGVIGLFTEIFIPIVLLLLAVLTKRKGGTKNDKENLPSGKPQKA</sequence>
<evidence type="ECO:0000256" key="7">
    <source>
        <dbReference type="ARBA" id="ARBA00023136"/>
    </source>
</evidence>
<keyword evidence="6 9" id="KW-1133">Transmembrane helix</keyword>
<dbReference type="Gene3D" id="1.20.1740.10">
    <property type="entry name" value="Amino acid/polyamine transporter I"/>
    <property type="match status" value="1"/>
</dbReference>
<feature type="transmembrane region" description="Helical" evidence="9">
    <location>
        <begin position="67"/>
        <end position="92"/>
    </location>
</feature>
<dbReference type="PANTHER" id="PTHR34975">
    <property type="entry name" value="SPORE GERMINATION PROTEIN A2"/>
    <property type="match status" value="1"/>
</dbReference>
<feature type="transmembrane region" description="Helical" evidence="9">
    <location>
        <begin position="348"/>
        <end position="369"/>
    </location>
</feature>
<organism evidence="10 11">
    <name type="scientific">Scopulibacillus daqui</name>
    <dbReference type="NCBI Taxonomy" id="1469162"/>
    <lineage>
        <taxon>Bacteria</taxon>
        <taxon>Bacillati</taxon>
        <taxon>Bacillota</taxon>
        <taxon>Bacilli</taxon>
        <taxon>Bacillales</taxon>
        <taxon>Sporolactobacillaceae</taxon>
        <taxon>Scopulibacillus</taxon>
    </lineage>
</organism>
<evidence type="ECO:0000313" key="10">
    <source>
        <dbReference type="EMBL" id="MBM7643879.1"/>
    </source>
</evidence>
<dbReference type="Pfam" id="PF03845">
    <property type="entry name" value="Spore_permease"/>
    <property type="match status" value="1"/>
</dbReference>
<dbReference type="InterPro" id="IPR004761">
    <property type="entry name" value="Spore_GerAB"/>
</dbReference>
<comment type="caution">
    <text evidence="10">The sequence shown here is derived from an EMBL/GenBank/DDBJ whole genome shotgun (WGS) entry which is preliminary data.</text>
</comment>
<keyword evidence="11" id="KW-1185">Reference proteome</keyword>
<keyword evidence="3" id="KW-0813">Transport</keyword>
<dbReference type="PANTHER" id="PTHR34975:SF2">
    <property type="entry name" value="SPORE GERMINATION PROTEIN A2"/>
    <property type="match status" value="1"/>
</dbReference>
<evidence type="ECO:0000256" key="3">
    <source>
        <dbReference type="ARBA" id="ARBA00022448"/>
    </source>
</evidence>
<feature type="transmembrane region" description="Helical" evidence="9">
    <location>
        <begin position="254"/>
        <end position="279"/>
    </location>
</feature>
<feature type="transmembrane region" description="Helical" evidence="9">
    <location>
        <begin position="147"/>
        <end position="171"/>
    </location>
</feature>
<dbReference type="Proteomes" id="UP000808914">
    <property type="component" value="Unassembled WGS sequence"/>
</dbReference>
<evidence type="ECO:0000256" key="5">
    <source>
        <dbReference type="ARBA" id="ARBA00022692"/>
    </source>
</evidence>
<name>A0ABS2PWP3_9BACL</name>
<gene>
    <name evidence="10" type="ORF">JOD45_000070</name>
</gene>
<keyword evidence="7 9" id="KW-0472">Membrane</keyword>
<evidence type="ECO:0000256" key="9">
    <source>
        <dbReference type="SAM" id="Phobius"/>
    </source>
</evidence>
<feature type="transmembrane region" description="Helical" evidence="9">
    <location>
        <begin position="113"/>
        <end position="135"/>
    </location>
</feature>
<evidence type="ECO:0000256" key="6">
    <source>
        <dbReference type="ARBA" id="ARBA00022989"/>
    </source>
</evidence>
<feature type="transmembrane region" description="Helical" evidence="9">
    <location>
        <begin position="222"/>
        <end position="242"/>
    </location>
</feature>
<protein>
    <submittedName>
        <fullName evidence="10">Spore germination protein</fullName>
    </submittedName>
</protein>
<evidence type="ECO:0000313" key="11">
    <source>
        <dbReference type="Proteomes" id="UP000808914"/>
    </source>
</evidence>
<feature type="transmembrane region" description="Helical" evidence="9">
    <location>
        <begin position="34"/>
        <end position="55"/>
    </location>
</feature>
<evidence type="ECO:0000256" key="2">
    <source>
        <dbReference type="ARBA" id="ARBA00007998"/>
    </source>
</evidence>
<feature type="transmembrane region" description="Helical" evidence="9">
    <location>
        <begin position="311"/>
        <end position="336"/>
    </location>
</feature>
<feature type="region of interest" description="Disordered" evidence="8">
    <location>
        <begin position="1"/>
        <end position="22"/>
    </location>
</feature>
<comment type="similarity">
    <text evidence="2">Belongs to the amino acid-polyamine-organocation (APC) superfamily. Spore germination protein (SGP) (TC 2.A.3.9) family.</text>
</comment>
<dbReference type="RefSeq" id="WP_205001817.1">
    <property type="nucleotide sequence ID" value="NZ_JAFBER010000001.1"/>
</dbReference>
<feature type="transmembrane region" description="Helical" evidence="9">
    <location>
        <begin position="183"/>
        <end position="202"/>
    </location>
</feature>